<evidence type="ECO:0000313" key="2">
    <source>
        <dbReference type="EMBL" id="MBG0562138.1"/>
    </source>
</evidence>
<evidence type="ECO:0000259" key="1">
    <source>
        <dbReference type="Pfam" id="PF03713"/>
    </source>
</evidence>
<comment type="caution">
    <text evidence="2">The sequence shown here is derived from an EMBL/GenBank/DDBJ whole genome shotgun (WGS) entry which is preliminary data.</text>
</comment>
<keyword evidence="3" id="KW-1185">Reference proteome</keyword>
<reference evidence="2" key="1">
    <citation type="submission" date="2020-11" db="EMBL/GenBank/DDBJ databases">
        <title>Isolation and identification of active actinomycetes.</title>
        <authorList>
            <person name="Sun X."/>
        </authorList>
    </citation>
    <scope>NUCLEOTIDE SEQUENCE</scope>
    <source>
        <strain evidence="2">NEAU-A11</strain>
    </source>
</reference>
<evidence type="ECO:0000313" key="3">
    <source>
        <dbReference type="Proteomes" id="UP000598146"/>
    </source>
</evidence>
<accession>A0A931FW79</accession>
<protein>
    <submittedName>
        <fullName evidence="2">DUF305 domain-containing protein</fullName>
    </submittedName>
</protein>
<dbReference type="PROSITE" id="PS51257">
    <property type="entry name" value="PROKAR_LIPOPROTEIN"/>
    <property type="match status" value="1"/>
</dbReference>
<dbReference type="InterPro" id="IPR012347">
    <property type="entry name" value="Ferritin-like"/>
</dbReference>
<gene>
    <name evidence="2" type="ORF">I4J89_11755</name>
</gene>
<proteinExistence type="predicted"/>
<dbReference type="AlphaFoldDB" id="A0A931FW79"/>
<dbReference type="EMBL" id="JADQTO010000005">
    <property type="protein sequence ID" value="MBG0562138.1"/>
    <property type="molecule type" value="Genomic_DNA"/>
</dbReference>
<dbReference type="InterPro" id="IPR005183">
    <property type="entry name" value="DUF305_CopM-like"/>
</dbReference>
<feature type="domain" description="DUF305" evidence="1">
    <location>
        <begin position="42"/>
        <end position="186"/>
    </location>
</feature>
<organism evidence="2 3">
    <name type="scientific">Actinoplanes aureus</name>
    <dbReference type="NCBI Taxonomy" id="2792083"/>
    <lineage>
        <taxon>Bacteria</taxon>
        <taxon>Bacillati</taxon>
        <taxon>Actinomycetota</taxon>
        <taxon>Actinomycetes</taxon>
        <taxon>Micromonosporales</taxon>
        <taxon>Micromonosporaceae</taxon>
        <taxon>Actinoplanes</taxon>
    </lineage>
</organism>
<dbReference type="Gene3D" id="1.20.1260.10">
    <property type="match status" value="1"/>
</dbReference>
<dbReference type="Proteomes" id="UP000598146">
    <property type="component" value="Unassembled WGS sequence"/>
</dbReference>
<sequence>MDRSVTGAGGPVRRAALALLLILLLAGCGGGAEEAPAHNEADAMFLQMSLAQIAEGQQVAAVAEERAANPELRAVAAELLGQWRTESDTMRSWLLSWQRPIEADPSAGVHAGHGDLHSLRDEDLAALRSARGADFDRTAVALLLGNLHNGVETMRMESADGAYPPAVKLAGEMTATRQGQIQRLLALASAS</sequence>
<dbReference type="Pfam" id="PF03713">
    <property type="entry name" value="DUF305"/>
    <property type="match status" value="1"/>
</dbReference>
<name>A0A931FW79_9ACTN</name>
<dbReference type="RefSeq" id="WP_196413949.1">
    <property type="nucleotide sequence ID" value="NZ_JADQTO010000005.1"/>
</dbReference>